<keyword evidence="1" id="KW-0805">Transcription regulation</keyword>
<comment type="caution">
    <text evidence="6">The sequence shown here is derived from an EMBL/GenBank/DDBJ whole genome shotgun (WGS) entry which is preliminary data.</text>
</comment>
<feature type="compositionally biased region" description="Low complexity" evidence="4">
    <location>
        <begin position="476"/>
        <end position="485"/>
    </location>
</feature>
<protein>
    <recommendedName>
        <fullName evidence="5">ARID domain-containing protein</fullName>
    </recommendedName>
</protein>
<feature type="compositionally biased region" description="Polar residues" evidence="4">
    <location>
        <begin position="486"/>
        <end position="498"/>
    </location>
</feature>
<dbReference type="AlphaFoldDB" id="A0A2N3MXQ0"/>
<feature type="compositionally biased region" description="Pro residues" evidence="4">
    <location>
        <begin position="465"/>
        <end position="475"/>
    </location>
</feature>
<feature type="region of interest" description="Disordered" evidence="4">
    <location>
        <begin position="1"/>
        <end position="228"/>
    </location>
</feature>
<feature type="compositionally biased region" description="Polar residues" evidence="4">
    <location>
        <begin position="215"/>
        <end position="224"/>
    </location>
</feature>
<dbReference type="InParanoid" id="A0A2N3MXQ0"/>
<dbReference type="STRING" id="41688.A0A2N3MXQ0"/>
<feature type="compositionally biased region" description="Polar residues" evidence="4">
    <location>
        <begin position="140"/>
        <end position="183"/>
    </location>
</feature>
<dbReference type="InterPro" id="IPR051232">
    <property type="entry name" value="ARID/SWI1_ChromRemod"/>
</dbReference>
<accession>A0A2N3MXQ0</accession>
<organism evidence="6 7">
    <name type="scientific">Lomentospora prolificans</name>
    <dbReference type="NCBI Taxonomy" id="41688"/>
    <lineage>
        <taxon>Eukaryota</taxon>
        <taxon>Fungi</taxon>
        <taxon>Dikarya</taxon>
        <taxon>Ascomycota</taxon>
        <taxon>Pezizomycotina</taxon>
        <taxon>Sordariomycetes</taxon>
        <taxon>Hypocreomycetidae</taxon>
        <taxon>Microascales</taxon>
        <taxon>Microascaceae</taxon>
        <taxon>Lomentospora</taxon>
    </lineage>
</organism>
<evidence type="ECO:0000256" key="3">
    <source>
        <dbReference type="ARBA" id="ARBA00023242"/>
    </source>
</evidence>
<dbReference type="SMART" id="SM01014">
    <property type="entry name" value="ARID"/>
    <property type="match status" value="1"/>
</dbReference>
<dbReference type="SUPFAM" id="SSF46774">
    <property type="entry name" value="ARID-like"/>
    <property type="match status" value="1"/>
</dbReference>
<gene>
    <name evidence="6" type="ORF">jhhlp_008324</name>
</gene>
<feature type="compositionally biased region" description="Polar residues" evidence="4">
    <location>
        <begin position="192"/>
        <end position="202"/>
    </location>
</feature>
<reference evidence="6 7" key="1">
    <citation type="journal article" date="2017" name="G3 (Bethesda)">
        <title>First Draft Genome Sequence of the Pathogenic Fungus Lomentospora prolificans (Formerly Scedosporium prolificans).</title>
        <authorList>
            <person name="Luo R."/>
            <person name="Zimin A."/>
            <person name="Workman R."/>
            <person name="Fan Y."/>
            <person name="Pertea G."/>
            <person name="Grossman N."/>
            <person name="Wear M.P."/>
            <person name="Jia B."/>
            <person name="Miller H."/>
            <person name="Casadevall A."/>
            <person name="Timp W."/>
            <person name="Zhang S.X."/>
            <person name="Salzberg S.L."/>
        </authorList>
    </citation>
    <scope>NUCLEOTIDE SEQUENCE [LARGE SCALE GENOMIC DNA]</scope>
    <source>
        <strain evidence="6 7">JHH-5317</strain>
    </source>
</reference>
<name>A0A2N3MXQ0_9PEZI</name>
<dbReference type="OrthoDB" id="1938591at2759"/>
<dbReference type="CDD" id="cd16871">
    <property type="entry name" value="ARID_Swi1p-like"/>
    <property type="match status" value="1"/>
</dbReference>
<feature type="compositionally biased region" description="Low complexity" evidence="4">
    <location>
        <begin position="113"/>
        <end position="134"/>
    </location>
</feature>
<feature type="compositionally biased region" description="Polar residues" evidence="4">
    <location>
        <begin position="68"/>
        <end position="82"/>
    </location>
</feature>
<evidence type="ECO:0000313" key="6">
    <source>
        <dbReference type="EMBL" id="PKS04958.1"/>
    </source>
</evidence>
<evidence type="ECO:0000313" key="7">
    <source>
        <dbReference type="Proteomes" id="UP000233524"/>
    </source>
</evidence>
<dbReference type="GO" id="GO:0016514">
    <property type="term" value="C:SWI/SNF complex"/>
    <property type="evidence" value="ECO:0007669"/>
    <property type="project" value="TreeGrafter"/>
</dbReference>
<dbReference type="EMBL" id="NLAX01001623">
    <property type="protein sequence ID" value="PKS04958.1"/>
    <property type="molecule type" value="Genomic_DNA"/>
</dbReference>
<dbReference type="PANTHER" id="PTHR13964:SF27">
    <property type="entry name" value="HAT-TRICK, ISOFORM D"/>
    <property type="match status" value="1"/>
</dbReference>
<dbReference type="GO" id="GO:0006357">
    <property type="term" value="P:regulation of transcription by RNA polymerase II"/>
    <property type="evidence" value="ECO:0007669"/>
    <property type="project" value="TreeGrafter"/>
</dbReference>
<feature type="region of interest" description="Disordered" evidence="4">
    <location>
        <begin position="454"/>
        <end position="575"/>
    </location>
</feature>
<proteinExistence type="predicted"/>
<evidence type="ECO:0000259" key="5">
    <source>
        <dbReference type="PROSITE" id="PS51011"/>
    </source>
</evidence>
<dbReference type="Proteomes" id="UP000233524">
    <property type="component" value="Unassembled WGS sequence"/>
</dbReference>
<evidence type="ECO:0000256" key="2">
    <source>
        <dbReference type="ARBA" id="ARBA00023163"/>
    </source>
</evidence>
<dbReference type="PANTHER" id="PTHR13964">
    <property type="entry name" value="RBP-RELATED"/>
    <property type="match status" value="1"/>
</dbReference>
<dbReference type="VEuPathDB" id="FungiDB:jhhlp_008324"/>
<dbReference type="GO" id="GO:0000976">
    <property type="term" value="F:transcription cis-regulatory region binding"/>
    <property type="evidence" value="ECO:0007669"/>
    <property type="project" value="TreeGrafter"/>
</dbReference>
<evidence type="ECO:0000256" key="4">
    <source>
        <dbReference type="SAM" id="MobiDB-lite"/>
    </source>
</evidence>
<evidence type="ECO:0000256" key="1">
    <source>
        <dbReference type="ARBA" id="ARBA00023015"/>
    </source>
</evidence>
<sequence length="1091" mass="119121">MSTWMNESVAPNHNGNNFPHMNDPSLSGAMMDPSAAFMANPGQFNPAQFQNPQQQMNPPMPNGAMRNASPSFQNTVYQTNPVIPSKRPRPHEDAIASSPRQNPGMLPPSRSDTPQQGAFPGFQQTPQQTPGQPQYPHLQPNGSANATPSPMMGNQQIRPGSVPQRVSTASPHPFSPSTQQFAPQGSPVPSDHGSTPQPNPYMQNMGPGFNPNMGAMQTPSRPSQSPNPMAGGMQMMPQQMGQQMSMGMPQGMNPQQMAHVQQQMNQMANPMFHAQMQQARTTAEQQKIYQMQLQRQMQQQGNMQQMQNMPNMQMAPQMHPQNMQAGRGMMSKQPGQVPNGHQMPQPGMRPQARPMPRTDPESFMKNLTTFMHAKGLPLDVSPTLADRPVNLLLLFQQVQSRGGFKAVSASNAWPVVSGQIGFHPGQIPAAPQMLRVIYERNLLKFEEALMAQNQRKMMQQQPHPQGQPQPQPQPQQPQTGPAQGQSVPSNQVPATPTKQMGRGQPPAMPQGQSPMPGTGPHQQTPKPMQPMQPGQQPAVNGFAGPHGPQSAQANMPGHARNSLSRNVDPAVGTSAGEFQMPSPAPGKPGTMPFPAHGPTGAPVPGAVPAQPFPRPMAHDDEYAPCSRQQSTYGGVNLESANKLGLELEIMKPDVPPVDELGLIDIQALTRSIQSGIHGEVRLALDTLAAVSNSPMRHHFLLLQHCDDLIDVLLDCAEEQVDLLAEHTVQVSDEILLTPYEDVVRACRVEQLTVRNVPVFASEAYELDRAVDRLICITTILRNLSFPGEDNPNHAILADEEVIKFLCVVIRYIGTRTMLLRTNANTLDFMKDVVVLLSNISVLLEIPGREQAMCLLQFLLAFAPTPGPTLADGSMYFISYDPALHPYLPHAVDSLAKLLARDEPNRSHYKLIFTADADSSNPYELLSRAFGLAISPIPEQPRDGRPPHLPPLVEARKPFVMQGLLAAEVLASLAPGYEAGIVKMWLSCNNGLSQKIYRLIQLVASQFDNPPRGPGGRGQPRSDDSLLCLVVLGVTLLRRLMEKSRDPNKPTSIPPSALPTSDSVLSAMMMTSPEWTKEGVLQQLLSFLTLDT</sequence>
<dbReference type="InterPro" id="IPR001606">
    <property type="entry name" value="ARID_dom"/>
</dbReference>
<keyword evidence="2" id="KW-0804">Transcription</keyword>
<dbReference type="SMART" id="SM00501">
    <property type="entry name" value="BRIGHT"/>
    <property type="match status" value="1"/>
</dbReference>
<feature type="region of interest" description="Disordered" evidence="4">
    <location>
        <begin position="324"/>
        <end position="356"/>
    </location>
</feature>
<keyword evidence="3" id="KW-0539">Nucleus</keyword>
<keyword evidence="7" id="KW-1185">Reference proteome</keyword>
<feature type="domain" description="ARID" evidence="5">
    <location>
        <begin position="357"/>
        <end position="450"/>
    </location>
</feature>
<feature type="compositionally biased region" description="Low complexity" evidence="4">
    <location>
        <begin position="520"/>
        <end position="537"/>
    </location>
</feature>
<feature type="compositionally biased region" description="Low complexity" evidence="4">
    <location>
        <begin position="40"/>
        <end position="57"/>
    </location>
</feature>
<dbReference type="PROSITE" id="PS51011">
    <property type="entry name" value="ARID"/>
    <property type="match status" value="1"/>
</dbReference>
<dbReference type="Gene3D" id="1.10.150.60">
    <property type="entry name" value="ARID DNA-binding domain"/>
    <property type="match status" value="1"/>
</dbReference>
<dbReference type="InterPro" id="IPR036431">
    <property type="entry name" value="ARID_dom_sf"/>
</dbReference>
<dbReference type="Pfam" id="PF01388">
    <property type="entry name" value="ARID"/>
    <property type="match status" value="1"/>
</dbReference>
<feature type="compositionally biased region" description="Polar residues" evidence="4">
    <location>
        <begin position="1"/>
        <end position="19"/>
    </location>
</feature>